<protein>
    <submittedName>
        <fullName evidence="2">Uncharacterized protein</fullName>
    </submittedName>
</protein>
<dbReference type="EMBL" id="GBRH01234881">
    <property type="protein sequence ID" value="JAD63014.1"/>
    <property type="molecule type" value="Transcribed_RNA"/>
</dbReference>
<proteinExistence type="predicted"/>
<name>A0A0A9BGC5_ARUDO</name>
<accession>A0A0A9BGC5</accession>
<sequence>MASGRRKTGRRGRTASGGAQRMLVVAERQRKRQMSAEKTREWRGEL</sequence>
<organism evidence="2">
    <name type="scientific">Arundo donax</name>
    <name type="common">Giant reed</name>
    <name type="synonym">Donax arundinaceus</name>
    <dbReference type="NCBI Taxonomy" id="35708"/>
    <lineage>
        <taxon>Eukaryota</taxon>
        <taxon>Viridiplantae</taxon>
        <taxon>Streptophyta</taxon>
        <taxon>Embryophyta</taxon>
        <taxon>Tracheophyta</taxon>
        <taxon>Spermatophyta</taxon>
        <taxon>Magnoliopsida</taxon>
        <taxon>Liliopsida</taxon>
        <taxon>Poales</taxon>
        <taxon>Poaceae</taxon>
        <taxon>PACMAD clade</taxon>
        <taxon>Arundinoideae</taxon>
        <taxon>Arundineae</taxon>
        <taxon>Arundo</taxon>
    </lineage>
</organism>
<feature type="region of interest" description="Disordered" evidence="1">
    <location>
        <begin position="1"/>
        <end position="46"/>
    </location>
</feature>
<evidence type="ECO:0000313" key="2">
    <source>
        <dbReference type="EMBL" id="JAD63014.1"/>
    </source>
</evidence>
<feature type="compositionally biased region" description="Basic residues" evidence="1">
    <location>
        <begin position="1"/>
        <end position="13"/>
    </location>
</feature>
<reference evidence="2" key="1">
    <citation type="submission" date="2014-09" db="EMBL/GenBank/DDBJ databases">
        <authorList>
            <person name="Magalhaes I.L.F."/>
            <person name="Oliveira U."/>
            <person name="Santos F.R."/>
            <person name="Vidigal T.H.D.A."/>
            <person name="Brescovit A.D."/>
            <person name="Santos A.J."/>
        </authorList>
    </citation>
    <scope>NUCLEOTIDE SEQUENCE</scope>
    <source>
        <tissue evidence="2">Shoot tissue taken approximately 20 cm above the soil surface</tissue>
    </source>
</reference>
<evidence type="ECO:0000256" key="1">
    <source>
        <dbReference type="SAM" id="MobiDB-lite"/>
    </source>
</evidence>
<reference evidence="2" key="2">
    <citation type="journal article" date="2015" name="Data Brief">
        <title>Shoot transcriptome of the giant reed, Arundo donax.</title>
        <authorList>
            <person name="Barrero R.A."/>
            <person name="Guerrero F.D."/>
            <person name="Moolhuijzen P."/>
            <person name="Goolsby J.A."/>
            <person name="Tidwell J."/>
            <person name="Bellgard S.E."/>
            <person name="Bellgard M.I."/>
        </authorList>
    </citation>
    <scope>NUCLEOTIDE SEQUENCE</scope>
    <source>
        <tissue evidence="2">Shoot tissue taken approximately 20 cm above the soil surface</tissue>
    </source>
</reference>
<feature type="compositionally biased region" description="Basic and acidic residues" evidence="1">
    <location>
        <begin position="34"/>
        <end position="46"/>
    </location>
</feature>
<dbReference type="AlphaFoldDB" id="A0A0A9BGC5"/>